<dbReference type="Pfam" id="PF02668">
    <property type="entry name" value="TauD"/>
    <property type="match status" value="1"/>
</dbReference>
<dbReference type="Gene3D" id="3.60.130.10">
    <property type="entry name" value="Clavaminate synthase-like"/>
    <property type="match status" value="1"/>
</dbReference>
<reference evidence="5" key="1">
    <citation type="journal article" date="2021" name="BMC Genomics">
        <title>Chromosome-level genome assembly and manually-curated proteome of model necrotroph Parastagonospora nodorum Sn15 reveals a genome-wide trove of candidate effector homologs, and redundancy of virulence-related functions within an accessory chromosome.</title>
        <authorList>
            <person name="Bertazzoni S."/>
            <person name="Jones D.A.B."/>
            <person name="Phan H.T."/>
            <person name="Tan K.-C."/>
            <person name="Hane J.K."/>
        </authorList>
    </citation>
    <scope>NUCLEOTIDE SEQUENCE [LARGE SCALE GENOMIC DNA]</scope>
    <source>
        <strain evidence="5">SN15 / ATCC MYA-4574 / FGSC 10173)</strain>
    </source>
</reference>
<dbReference type="OrthoDB" id="429813at2759"/>
<evidence type="ECO:0000259" key="3">
    <source>
        <dbReference type="Pfam" id="PF02668"/>
    </source>
</evidence>
<evidence type="ECO:0000256" key="1">
    <source>
        <dbReference type="ARBA" id="ARBA00023002"/>
    </source>
</evidence>
<accession>A0A7U2NPY7</accession>
<dbReference type="AlphaFoldDB" id="A0A7U2NPY7"/>
<dbReference type="InterPro" id="IPR042098">
    <property type="entry name" value="TauD-like_sf"/>
</dbReference>
<dbReference type="EMBL" id="CP069042">
    <property type="protein sequence ID" value="QRD06166.1"/>
    <property type="molecule type" value="Genomic_DNA"/>
</dbReference>
<evidence type="ECO:0000313" key="4">
    <source>
        <dbReference type="EMBL" id="QRD06166.1"/>
    </source>
</evidence>
<dbReference type="Pfam" id="PF05141">
    <property type="entry name" value="DIT1_PvcA"/>
    <property type="match status" value="1"/>
</dbReference>
<protein>
    <recommendedName>
        <fullName evidence="3">TauD/TfdA-like domain-containing protein</fullName>
    </recommendedName>
</protein>
<proteinExistence type="inferred from homology"/>
<comment type="similarity">
    <text evidence="2">Belongs to the isocyanide synthase family.</text>
</comment>
<feature type="domain" description="TauD/TfdA-like" evidence="3">
    <location>
        <begin position="383"/>
        <end position="634"/>
    </location>
</feature>
<keyword evidence="1" id="KW-0560">Oxidoreductase</keyword>
<dbReference type="VEuPathDB" id="FungiDB:JI435_147300"/>
<evidence type="ECO:0000256" key="2">
    <source>
        <dbReference type="ARBA" id="ARBA00061420"/>
    </source>
</evidence>
<dbReference type="InterPro" id="IPR007817">
    <property type="entry name" value="Isocyanide_synthase_DIT1"/>
</dbReference>
<dbReference type="SUPFAM" id="SSF51197">
    <property type="entry name" value="Clavaminate synthase-like"/>
    <property type="match status" value="1"/>
</dbReference>
<dbReference type="PANTHER" id="PTHR37285">
    <property type="entry name" value="SPORE WALL MATURATION PROTEIN DIT1"/>
    <property type="match status" value="1"/>
</dbReference>
<dbReference type="Proteomes" id="UP000663193">
    <property type="component" value="Chromosome 20"/>
</dbReference>
<sequence>MESQKAETVTQDATNTKALHGVSSMVTVIELDSHSAPRTQLTDYEQNSESTLDVNISSPGQYSMQLDEVQPTRNQAPPRLDSEVSAAVQVLRIIESYGQHKDISYQWKGIASYAPIVATQIRAGKPVRILFTGFGFKSPLVLGRLPDLGEKLALAHLDGLCSNIATVYEVGAEVHVCSDGLLYNDLFSVSDQTVRCYVEGLRQIVDTNELRNIHIMEAGGSPGRELVSHGFPPRDYSGSRTTPANVNVQPSLRTRQRTYMSAIIAKETSYVHLTSYDTTISPGSDVLTVSLLPQEAAALSLAPWESVVVIENDGRYRTTAVNEVQDNEAYEVVLGISGAPSHYRAKADMWDWKDDGTDVTFEHLYPTGTIIRPGSSYTGNAPSIQALPMRKVRKLAQNFSPIVLRGFSETTNEDYFLAKGNELGEILTWTFGQILKVKDTGEVDKNANNVTSNEAMPMHFDGIFKFIDTVDPVTGEVKKVMTPPRYQYFTCLSTAPKGDGYTLFANSHLFFQNLPSPFTLERLEKATWSMVNDGFWSAKQTGLPLVVRHKDTGAACLRWHQPWTETNFSKYYIEIENDEAADELVSIINRLVYDYRVCLRFEWEQGDLLINDNVSMLHTRTAFAGACEREMWRIHFD</sequence>
<dbReference type="InterPro" id="IPR003819">
    <property type="entry name" value="TauD/TfdA-like"/>
</dbReference>
<evidence type="ECO:0000313" key="5">
    <source>
        <dbReference type="Proteomes" id="UP000663193"/>
    </source>
</evidence>
<name>A0A7U2NPY7_PHANO</name>
<dbReference type="PANTHER" id="PTHR37285:SF6">
    <property type="entry name" value="BIOSYNTHESIS PROTEIN, PUTATIVE (AFU_ORTHOLOGUE AFUA_5G02660)-RELATED"/>
    <property type="match status" value="1"/>
</dbReference>
<dbReference type="FunFam" id="3.60.130.10:FF:000012">
    <property type="entry name" value="Pyoverdine/dityrosine biosynthesis protein, putative (AFU_orthologue AFUA_5G02660)"/>
    <property type="match status" value="1"/>
</dbReference>
<dbReference type="OMA" id="FEHLYPC"/>
<organism evidence="4 5">
    <name type="scientific">Phaeosphaeria nodorum (strain SN15 / ATCC MYA-4574 / FGSC 10173)</name>
    <name type="common">Glume blotch fungus</name>
    <name type="synonym">Parastagonospora nodorum</name>
    <dbReference type="NCBI Taxonomy" id="321614"/>
    <lineage>
        <taxon>Eukaryota</taxon>
        <taxon>Fungi</taxon>
        <taxon>Dikarya</taxon>
        <taxon>Ascomycota</taxon>
        <taxon>Pezizomycotina</taxon>
        <taxon>Dothideomycetes</taxon>
        <taxon>Pleosporomycetidae</taxon>
        <taxon>Pleosporales</taxon>
        <taxon>Pleosporineae</taxon>
        <taxon>Phaeosphaeriaceae</taxon>
        <taxon>Parastagonospora</taxon>
    </lineage>
</organism>
<gene>
    <name evidence="4" type="ORF">JI435_147300</name>
</gene>
<keyword evidence="5" id="KW-1185">Reference proteome</keyword>
<dbReference type="GO" id="GO:0016491">
    <property type="term" value="F:oxidoreductase activity"/>
    <property type="evidence" value="ECO:0007669"/>
    <property type="project" value="UniProtKB-KW"/>
</dbReference>